<dbReference type="GO" id="GO:0016787">
    <property type="term" value="F:hydrolase activity"/>
    <property type="evidence" value="ECO:0007669"/>
    <property type="project" value="InterPro"/>
</dbReference>
<dbReference type="SUPFAM" id="SSF56300">
    <property type="entry name" value="Metallo-dependent phosphatases"/>
    <property type="match status" value="1"/>
</dbReference>
<evidence type="ECO:0000256" key="1">
    <source>
        <dbReference type="SAM" id="Phobius"/>
    </source>
</evidence>
<name>E7RR26_9BACT</name>
<keyword evidence="1" id="KW-0472">Membrane</keyword>
<dbReference type="PANTHER" id="PTHR31302">
    <property type="entry name" value="TRANSMEMBRANE PROTEIN WITH METALLOPHOSPHOESTERASE DOMAIN-RELATED"/>
    <property type="match status" value="1"/>
</dbReference>
<dbReference type="Gene3D" id="3.60.21.10">
    <property type="match status" value="1"/>
</dbReference>
<feature type="transmembrane region" description="Helical" evidence="1">
    <location>
        <begin position="34"/>
        <end position="54"/>
    </location>
</feature>
<keyword evidence="1" id="KW-1133">Transmembrane helix</keyword>
<dbReference type="eggNOG" id="COG1408">
    <property type="taxonomic scope" value="Bacteria"/>
</dbReference>
<keyword evidence="1" id="KW-0812">Transmembrane</keyword>
<organism evidence="3 4">
    <name type="scientific">Hoylesella oralis ATCC 33269</name>
    <dbReference type="NCBI Taxonomy" id="873533"/>
    <lineage>
        <taxon>Bacteria</taxon>
        <taxon>Pseudomonadati</taxon>
        <taxon>Bacteroidota</taxon>
        <taxon>Bacteroidia</taxon>
        <taxon>Bacteroidales</taxon>
        <taxon>Prevotellaceae</taxon>
        <taxon>Hoylesella</taxon>
    </lineage>
</organism>
<evidence type="ECO:0000259" key="2">
    <source>
        <dbReference type="Pfam" id="PF00149"/>
    </source>
</evidence>
<accession>E7RR26</accession>
<dbReference type="AlphaFoldDB" id="E7RR26"/>
<dbReference type="HOGENOM" id="CLU_025443_0_0_10"/>
<gene>
    <name evidence="3" type="ORF">HMPREF0663_11627</name>
</gene>
<dbReference type="InterPro" id="IPR051158">
    <property type="entry name" value="Metallophosphoesterase_sf"/>
</dbReference>
<dbReference type="EMBL" id="AEPE02000005">
    <property type="protein sequence ID" value="EFZ36714.1"/>
    <property type="molecule type" value="Genomic_DNA"/>
</dbReference>
<dbReference type="PANTHER" id="PTHR31302:SF0">
    <property type="entry name" value="TRANSMEMBRANE PROTEIN WITH METALLOPHOSPHOESTERASE DOMAIN"/>
    <property type="match status" value="1"/>
</dbReference>
<comment type="caution">
    <text evidence="3">The sequence shown here is derived from an EMBL/GenBank/DDBJ whole genome shotgun (WGS) entry which is preliminary data.</text>
</comment>
<feature type="transmembrane region" description="Helical" evidence="1">
    <location>
        <begin position="66"/>
        <end position="85"/>
    </location>
</feature>
<keyword evidence="4" id="KW-1185">Reference proteome</keyword>
<feature type="domain" description="Calcineurin-like phosphoesterase" evidence="2">
    <location>
        <begin position="107"/>
        <end position="266"/>
    </location>
</feature>
<dbReference type="Proteomes" id="UP000005580">
    <property type="component" value="Unassembled WGS sequence"/>
</dbReference>
<evidence type="ECO:0000313" key="4">
    <source>
        <dbReference type="Proteomes" id="UP000005580"/>
    </source>
</evidence>
<dbReference type="InterPro" id="IPR029052">
    <property type="entry name" value="Metallo-depent_PP-like"/>
</dbReference>
<sequence>MLLSVALLFVSFLANIENWHISVATFVYEVGTSSLFILFYMVMLFLLLDLGRLVHLVPSSFLHNSVHGSIFVGVLITIIFVYGNLNYRNKVRMPIVLKTEKALPKPMKIVMMSDLHLGYHNRRAEFMRWVDMVNAEHADLILIGGDIIDRYMRPLIEENVAQEFHRLNAPVYACLGNHEYYAGNTQAQKFYHDAGIHLLVDSVVVVNGINIVGRDDRTNVHRKSLKDLMAAVDHSRYTIVLDHQPYHLEDAERQGTDFQLSGHTHYGQVWPISWIEDAIYEDAYGPLQKGRTQYFVTSGIGIWGGKFRIGTQSEYLVASLRNE</sequence>
<dbReference type="InterPro" id="IPR004843">
    <property type="entry name" value="Calcineurin-like_PHP"/>
</dbReference>
<proteinExistence type="predicted"/>
<dbReference type="Pfam" id="PF00149">
    <property type="entry name" value="Metallophos"/>
    <property type="match status" value="1"/>
</dbReference>
<evidence type="ECO:0000313" key="3">
    <source>
        <dbReference type="EMBL" id="EFZ36714.1"/>
    </source>
</evidence>
<reference evidence="3" key="1">
    <citation type="submission" date="2011-01" db="EMBL/GenBank/DDBJ databases">
        <authorList>
            <person name="Muzny D."/>
            <person name="Qin X."/>
            <person name="Buhay C."/>
            <person name="Dugan-Rocha S."/>
            <person name="Ding Y."/>
            <person name="Chen G."/>
            <person name="Hawes A."/>
            <person name="Holder M."/>
            <person name="Jhangiani S."/>
            <person name="Johnson A."/>
            <person name="Khan Z."/>
            <person name="Li Z."/>
            <person name="Liu W."/>
            <person name="Liu X."/>
            <person name="Perez L."/>
            <person name="Shen H."/>
            <person name="Wang Q."/>
            <person name="Watt J."/>
            <person name="Xi L."/>
            <person name="Xin Y."/>
            <person name="Zhou J."/>
            <person name="Deng J."/>
            <person name="Jiang H."/>
            <person name="Liu Y."/>
            <person name="Qu J."/>
            <person name="Song X.-Z."/>
            <person name="Zhang L."/>
            <person name="Villasana D."/>
            <person name="Johnson A."/>
            <person name="Liu J."/>
            <person name="Liyanage D."/>
            <person name="Lorensuhewa L."/>
            <person name="Robinson T."/>
            <person name="Song A."/>
            <person name="Song B.-B."/>
            <person name="Dinh H."/>
            <person name="Thornton R."/>
            <person name="Coyle M."/>
            <person name="Francisco L."/>
            <person name="Jackson L."/>
            <person name="Javaid M."/>
            <person name="Korchina V."/>
            <person name="Kovar C."/>
            <person name="Mata R."/>
            <person name="Mathew T."/>
            <person name="Ngo R."/>
            <person name="Nguyen L."/>
            <person name="Nguyen N."/>
            <person name="Okwuonu G."/>
            <person name="Ongeri F."/>
            <person name="Pham C."/>
            <person name="Simmons D."/>
            <person name="Wilczek-Boney K."/>
            <person name="Hale W."/>
            <person name="Jakkamsetti A."/>
            <person name="Pham P."/>
            <person name="Ruth R."/>
            <person name="San Lucas F."/>
            <person name="Warren J."/>
            <person name="Zhang J."/>
            <person name="Zhao Z."/>
            <person name="Zhou C."/>
            <person name="Zhu D."/>
            <person name="Lee S."/>
            <person name="Bess C."/>
            <person name="Blankenburg K."/>
            <person name="Forbes L."/>
            <person name="Fu Q."/>
            <person name="Gubbala S."/>
            <person name="Hirani K."/>
            <person name="Jayaseelan J.C."/>
            <person name="Lara F."/>
            <person name="Munidasa M."/>
            <person name="Palculict T."/>
            <person name="Patil S."/>
            <person name="Pu L.-L."/>
            <person name="Saada N."/>
            <person name="Tang L."/>
            <person name="Weissenberger G."/>
            <person name="Zhu Y."/>
            <person name="Hemphill L."/>
            <person name="Shang Y."/>
            <person name="Youmans B."/>
            <person name="Ayvaz T."/>
            <person name="Ross M."/>
            <person name="Santibanez J."/>
            <person name="Aqrawi P."/>
            <person name="Gross S."/>
            <person name="Joshi V."/>
            <person name="Fowler G."/>
            <person name="Nazareth L."/>
            <person name="Reid J."/>
            <person name="Worley K."/>
            <person name="Petrosino J."/>
            <person name="Highlander S."/>
            <person name="Gibbs R."/>
        </authorList>
    </citation>
    <scope>NUCLEOTIDE SEQUENCE [LARGE SCALE GENOMIC DNA]</scope>
    <source>
        <strain evidence="3">ATCC 33269</strain>
    </source>
</reference>
<protein>
    <submittedName>
        <fullName evidence="3">Ser/Thr phosphatase family protein</fullName>
    </submittedName>
</protein>